<comment type="caution">
    <text evidence="2">The sequence shown here is derived from an EMBL/GenBank/DDBJ whole genome shotgun (WGS) entry which is preliminary data.</text>
</comment>
<feature type="signal peptide" evidence="1">
    <location>
        <begin position="1"/>
        <end position="20"/>
    </location>
</feature>
<dbReference type="OrthoDB" id="10540695at2759"/>
<sequence length="308" mass="33523">MPPNATAIILSFSSSSVVIGLSPSLSPQHTIPMPPSVNNLYHLATKINPKTPVEANPLLPFFVSITHRLNVADQTLPFYIHTVTFTPPTLFTTLTTSAILSLYHLPAPLPPSLLTFRHGPSVSLCSLGLTSGLTISLSPHSTLIQCTSSSYPIPLSSITLPLTTSHLRDMIGDTESKIDLTSSPSQIDFILDAFSLTIFTSSKHTHNSDYSSEQNLLSSCIRSLLSVSLDDRISVSSSIIFTSECPEWLSLFESRQVSEYFCRKLKDKYDDTVGGVSKIIFEVKRGGGDKFYRGMSVIAAVDALNINN</sequence>
<dbReference type="Proteomes" id="UP001165085">
    <property type="component" value="Unassembled WGS sequence"/>
</dbReference>
<protein>
    <submittedName>
        <fullName evidence="2">Uncharacterized protein</fullName>
    </submittedName>
</protein>
<evidence type="ECO:0000313" key="3">
    <source>
        <dbReference type="Proteomes" id="UP001165085"/>
    </source>
</evidence>
<accession>A0A9W7EII4</accession>
<keyword evidence="1" id="KW-0732">Signal</keyword>
<dbReference type="AlphaFoldDB" id="A0A9W7EII4"/>
<name>A0A9W7EII4_9STRA</name>
<feature type="chain" id="PRO_5040952279" evidence="1">
    <location>
        <begin position="21"/>
        <end position="308"/>
    </location>
</feature>
<evidence type="ECO:0000313" key="2">
    <source>
        <dbReference type="EMBL" id="GMH79937.1"/>
    </source>
</evidence>
<reference evidence="3" key="1">
    <citation type="journal article" date="2023" name="Commun. Biol.">
        <title>Genome analysis of Parmales, the sister group of diatoms, reveals the evolutionary specialization of diatoms from phago-mixotrophs to photoautotrophs.</title>
        <authorList>
            <person name="Ban H."/>
            <person name="Sato S."/>
            <person name="Yoshikawa S."/>
            <person name="Yamada K."/>
            <person name="Nakamura Y."/>
            <person name="Ichinomiya M."/>
            <person name="Sato N."/>
            <person name="Blanc-Mathieu R."/>
            <person name="Endo H."/>
            <person name="Kuwata A."/>
            <person name="Ogata H."/>
        </authorList>
    </citation>
    <scope>NUCLEOTIDE SEQUENCE [LARGE SCALE GENOMIC DNA]</scope>
    <source>
        <strain evidence="3">NIES 3701</strain>
    </source>
</reference>
<proteinExistence type="predicted"/>
<dbReference type="EMBL" id="BRXY01000239">
    <property type="protein sequence ID" value="GMH79937.1"/>
    <property type="molecule type" value="Genomic_DNA"/>
</dbReference>
<organism evidence="2 3">
    <name type="scientific">Triparma strigata</name>
    <dbReference type="NCBI Taxonomy" id="1606541"/>
    <lineage>
        <taxon>Eukaryota</taxon>
        <taxon>Sar</taxon>
        <taxon>Stramenopiles</taxon>
        <taxon>Ochrophyta</taxon>
        <taxon>Bolidophyceae</taxon>
        <taxon>Parmales</taxon>
        <taxon>Triparmaceae</taxon>
        <taxon>Triparma</taxon>
    </lineage>
</organism>
<keyword evidence="3" id="KW-1185">Reference proteome</keyword>
<gene>
    <name evidence="2" type="ORF">TrST_g10360</name>
</gene>
<evidence type="ECO:0000256" key="1">
    <source>
        <dbReference type="SAM" id="SignalP"/>
    </source>
</evidence>